<evidence type="ECO:0000313" key="2">
    <source>
        <dbReference type="EMBL" id="MCY9607170.1"/>
    </source>
</evidence>
<gene>
    <name evidence="3" type="ORF">FLT43_03050</name>
    <name evidence="2" type="ORF">M5W83_08405</name>
</gene>
<evidence type="ECO:0000256" key="1">
    <source>
        <dbReference type="SAM" id="Phobius"/>
    </source>
</evidence>
<dbReference type="Proteomes" id="UP000315377">
    <property type="component" value="Chromosome"/>
</dbReference>
<dbReference type="RefSeq" id="WP_087440543.1">
    <property type="nucleotide sequence ID" value="NZ_CABMNB010000006.1"/>
</dbReference>
<keyword evidence="1" id="KW-0812">Transmembrane</keyword>
<keyword evidence="1" id="KW-0472">Membrane</keyword>
<protein>
    <recommendedName>
        <fullName evidence="6">Cellobiose phosphorylase</fullName>
    </recommendedName>
</protein>
<name>A0AAJ1G2A8_PANTH</name>
<proteinExistence type="predicted"/>
<accession>A0AAJ1G2A8</accession>
<dbReference type="GeneID" id="76994959"/>
<keyword evidence="5" id="KW-1185">Reference proteome</keyword>
<dbReference type="EMBL" id="CP041405">
    <property type="protein sequence ID" value="QDM42596.1"/>
    <property type="molecule type" value="Genomic_DNA"/>
</dbReference>
<keyword evidence="1" id="KW-1133">Transmembrane helix</keyword>
<evidence type="ECO:0000313" key="4">
    <source>
        <dbReference type="Proteomes" id="UP000315377"/>
    </source>
</evidence>
<reference evidence="2 5" key="2">
    <citation type="submission" date="2022-05" db="EMBL/GenBank/DDBJ databases">
        <title>Genome Sequencing of Bee-Associated Microbes.</title>
        <authorList>
            <person name="Dunlap C."/>
        </authorList>
    </citation>
    <scope>NUCLEOTIDE SEQUENCE [LARGE SCALE GENOMIC DNA]</scope>
    <source>
        <strain evidence="2 5">NRRL B-14613</strain>
    </source>
</reference>
<evidence type="ECO:0000313" key="3">
    <source>
        <dbReference type="EMBL" id="QDM42596.1"/>
    </source>
</evidence>
<reference evidence="3 4" key="1">
    <citation type="submission" date="2019-07" db="EMBL/GenBank/DDBJ databases">
        <title>Paenibacillus thiaminolyticus NRRL B-4156.</title>
        <authorList>
            <person name="Hehnly C."/>
            <person name="Zhang L."/>
        </authorList>
    </citation>
    <scope>NUCLEOTIDE SEQUENCE [LARGE SCALE GENOMIC DNA]</scope>
    <source>
        <strain evidence="3 4">NRRL B-4156</strain>
    </source>
</reference>
<sequence>MEAYHNCLYCMNKKVRILTVDRKEYVGTIVNVDRENVYLRPEARGGKVKTSGFYPYSSSNDIITLSLFVLLAIALL</sequence>
<evidence type="ECO:0008006" key="6">
    <source>
        <dbReference type="Google" id="ProtNLM"/>
    </source>
</evidence>
<dbReference type="EMBL" id="JAMDMM010000018">
    <property type="protein sequence ID" value="MCY9607170.1"/>
    <property type="molecule type" value="Genomic_DNA"/>
</dbReference>
<organism evidence="3 4">
    <name type="scientific">Paenibacillus thiaminolyticus</name>
    <name type="common">Bacillus thiaminolyticus</name>
    <dbReference type="NCBI Taxonomy" id="49283"/>
    <lineage>
        <taxon>Bacteria</taxon>
        <taxon>Bacillati</taxon>
        <taxon>Bacillota</taxon>
        <taxon>Bacilli</taxon>
        <taxon>Bacillales</taxon>
        <taxon>Paenibacillaceae</taxon>
        <taxon>Paenibacillus</taxon>
    </lineage>
</organism>
<dbReference type="Proteomes" id="UP001209276">
    <property type="component" value="Unassembled WGS sequence"/>
</dbReference>
<dbReference type="AlphaFoldDB" id="A0AAJ1G2A8"/>
<evidence type="ECO:0000313" key="5">
    <source>
        <dbReference type="Proteomes" id="UP001209276"/>
    </source>
</evidence>
<feature type="transmembrane region" description="Helical" evidence="1">
    <location>
        <begin position="53"/>
        <end position="75"/>
    </location>
</feature>